<dbReference type="GO" id="GO:0048367">
    <property type="term" value="P:shoot system development"/>
    <property type="evidence" value="ECO:0007669"/>
    <property type="project" value="InterPro"/>
</dbReference>
<evidence type="ECO:0000313" key="2">
    <source>
        <dbReference type="Proteomes" id="UP000634136"/>
    </source>
</evidence>
<evidence type="ECO:0000313" key="1">
    <source>
        <dbReference type="EMBL" id="KAF7829494.1"/>
    </source>
</evidence>
<dbReference type="PANTHER" id="PTHR33070">
    <property type="entry name" value="OS06G0725500 PROTEIN"/>
    <property type="match status" value="1"/>
</dbReference>
<gene>
    <name evidence="1" type="ORF">G2W53_011827</name>
</gene>
<proteinExistence type="predicted"/>
<name>A0A834TWY4_9FABA</name>
<sequence length="451" mass="51150">MVGVFGRSLSFPNKNPNGPCQRPPISHHIRSISLPCRSHPLFSQIKEDINHLNTWSSTSNSKFHQQTSSNLCDALSRLKEVHHTLQHILHLPHTQDSLCRHPQWVDKLLEDFLRFVDVYGIFQSSILSLKEHHSAAQMGIRKRDQSKVNEYVKAKNKIAKQMEKLVSEIRCVNNQVQHYYYYNNNDGMGIGDAELAGVLGDVIRVTLLVSVALFSGMAASFASRKLSWTQLVKLSRRGKKEQEGIEELLEQDGVMENLKKRGDHEVRSVLNRMRDLEASICHIEIRPASLLTRREEIEKDEPIEERNRVWTEVPKRNSNTSIRFALNENSTTTANPKEVGPKTIGKKSRHYIITSKGELESCNMLSKKVRATILLTVDVLDADLAQLKQGGPAQVNKRGKRVNINYSRLSNKINNSLAIRFNLQAVNAQVLCSLKTKKETPKLGLETATRT</sequence>
<dbReference type="InterPro" id="IPR004320">
    <property type="entry name" value="BPS1_pln"/>
</dbReference>
<keyword evidence="2" id="KW-1185">Reference proteome</keyword>
<dbReference type="AlphaFoldDB" id="A0A834TWY4"/>
<organism evidence="1 2">
    <name type="scientific">Senna tora</name>
    <dbReference type="NCBI Taxonomy" id="362788"/>
    <lineage>
        <taxon>Eukaryota</taxon>
        <taxon>Viridiplantae</taxon>
        <taxon>Streptophyta</taxon>
        <taxon>Embryophyta</taxon>
        <taxon>Tracheophyta</taxon>
        <taxon>Spermatophyta</taxon>
        <taxon>Magnoliopsida</taxon>
        <taxon>eudicotyledons</taxon>
        <taxon>Gunneridae</taxon>
        <taxon>Pentapetalae</taxon>
        <taxon>rosids</taxon>
        <taxon>fabids</taxon>
        <taxon>Fabales</taxon>
        <taxon>Fabaceae</taxon>
        <taxon>Caesalpinioideae</taxon>
        <taxon>Cassia clade</taxon>
        <taxon>Senna</taxon>
    </lineage>
</organism>
<accession>A0A834TWY4</accession>
<dbReference type="Proteomes" id="UP000634136">
    <property type="component" value="Unassembled WGS sequence"/>
</dbReference>
<reference evidence="1" key="1">
    <citation type="submission" date="2020-09" db="EMBL/GenBank/DDBJ databases">
        <title>Genome-Enabled Discovery of Anthraquinone Biosynthesis in Senna tora.</title>
        <authorList>
            <person name="Kang S.-H."/>
            <person name="Pandey R.P."/>
            <person name="Lee C.-M."/>
            <person name="Sim J.-S."/>
            <person name="Jeong J.-T."/>
            <person name="Choi B.-S."/>
            <person name="Jung M."/>
            <person name="Ginzburg D."/>
            <person name="Zhao K."/>
            <person name="Won S.Y."/>
            <person name="Oh T.-J."/>
            <person name="Yu Y."/>
            <person name="Kim N.-H."/>
            <person name="Lee O.R."/>
            <person name="Lee T.-H."/>
            <person name="Bashyal P."/>
            <person name="Kim T.-S."/>
            <person name="Lee W.-H."/>
            <person name="Kawkins C."/>
            <person name="Kim C.-K."/>
            <person name="Kim J.S."/>
            <person name="Ahn B.O."/>
            <person name="Rhee S.Y."/>
            <person name="Sohng J.K."/>
        </authorList>
    </citation>
    <scope>NUCLEOTIDE SEQUENCE</scope>
    <source>
        <tissue evidence="1">Leaf</tissue>
    </source>
</reference>
<comment type="caution">
    <text evidence="1">The sequence shown here is derived from an EMBL/GenBank/DDBJ whole genome shotgun (WGS) entry which is preliminary data.</text>
</comment>
<dbReference type="Pfam" id="PF03087">
    <property type="entry name" value="BPS1"/>
    <property type="match status" value="1"/>
</dbReference>
<dbReference type="PANTHER" id="PTHR33070:SF49">
    <property type="entry name" value="OS06G0725500 PROTEIN"/>
    <property type="match status" value="1"/>
</dbReference>
<dbReference type="OrthoDB" id="695739at2759"/>
<dbReference type="EMBL" id="JAAIUW010000005">
    <property type="protein sequence ID" value="KAF7829494.1"/>
    <property type="molecule type" value="Genomic_DNA"/>
</dbReference>
<protein>
    <submittedName>
        <fullName evidence="1">DUF241 domain protein</fullName>
    </submittedName>
</protein>
<dbReference type="GO" id="GO:0048364">
    <property type="term" value="P:root development"/>
    <property type="evidence" value="ECO:0007669"/>
    <property type="project" value="InterPro"/>
</dbReference>